<dbReference type="AlphaFoldDB" id="A0A9D4LPQ2"/>
<comment type="caution">
    <text evidence="1">The sequence shown here is derived from an EMBL/GenBank/DDBJ whole genome shotgun (WGS) entry which is preliminary data.</text>
</comment>
<accession>A0A9D4LPQ2</accession>
<dbReference type="Proteomes" id="UP000828390">
    <property type="component" value="Unassembled WGS sequence"/>
</dbReference>
<gene>
    <name evidence="1" type="ORF">DPMN_024736</name>
</gene>
<sequence length="92" mass="10966">MLEKLYGCRSCSMNVGEALWMQKLLHECRRALWIQKLLHECRRSFMDAEVAPYMLEKLYGYRSCFMNVGEALWMQKLLHESRRSFMDAEVAP</sequence>
<evidence type="ECO:0000313" key="1">
    <source>
        <dbReference type="EMBL" id="KAH3861786.1"/>
    </source>
</evidence>
<proteinExistence type="predicted"/>
<dbReference type="EMBL" id="JAIWYP010000002">
    <property type="protein sequence ID" value="KAH3861786.1"/>
    <property type="molecule type" value="Genomic_DNA"/>
</dbReference>
<reference evidence="1" key="2">
    <citation type="submission" date="2020-11" db="EMBL/GenBank/DDBJ databases">
        <authorList>
            <person name="McCartney M.A."/>
            <person name="Auch B."/>
            <person name="Kono T."/>
            <person name="Mallez S."/>
            <person name="Becker A."/>
            <person name="Gohl D.M."/>
            <person name="Silverstein K.A.T."/>
            <person name="Koren S."/>
            <person name="Bechman K.B."/>
            <person name="Herman A."/>
            <person name="Abrahante J.E."/>
            <person name="Garbe J."/>
        </authorList>
    </citation>
    <scope>NUCLEOTIDE SEQUENCE</scope>
    <source>
        <strain evidence="1">Duluth1</strain>
        <tissue evidence="1">Whole animal</tissue>
    </source>
</reference>
<protein>
    <submittedName>
        <fullName evidence="1">Uncharacterized protein</fullName>
    </submittedName>
</protein>
<evidence type="ECO:0000313" key="2">
    <source>
        <dbReference type="Proteomes" id="UP000828390"/>
    </source>
</evidence>
<name>A0A9D4LPQ2_DREPO</name>
<organism evidence="1 2">
    <name type="scientific">Dreissena polymorpha</name>
    <name type="common">Zebra mussel</name>
    <name type="synonym">Mytilus polymorpha</name>
    <dbReference type="NCBI Taxonomy" id="45954"/>
    <lineage>
        <taxon>Eukaryota</taxon>
        <taxon>Metazoa</taxon>
        <taxon>Spiralia</taxon>
        <taxon>Lophotrochozoa</taxon>
        <taxon>Mollusca</taxon>
        <taxon>Bivalvia</taxon>
        <taxon>Autobranchia</taxon>
        <taxon>Heteroconchia</taxon>
        <taxon>Euheterodonta</taxon>
        <taxon>Imparidentia</taxon>
        <taxon>Neoheterodontei</taxon>
        <taxon>Myida</taxon>
        <taxon>Dreissenoidea</taxon>
        <taxon>Dreissenidae</taxon>
        <taxon>Dreissena</taxon>
    </lineage>
</organism>
<reference evidence="1" key="1">
    <citation type="journal article" date="2019" name="bioRxiv">
        <title>The Genome of the Zebra Mussel, Dreissena polymorpha: A Resource for Invasive Species Research.</title>
        <authorList>
            <person name="McCartney M.A."/>
            <person name="Auch B."/>
            <person name="Kono T."/>
            <person name="Mallez S."/>
            <person name="Zhang Y."/>
            <person name="Obille A."/>
            <person name="Becker A."/>
            <person name="Abrahante J.E."/>
            <person name="Garbe J."/>
            <person name="Badalamenti J.P."/>
            <person name="Herman A."/>
            <person name="Mangelson H."/>
            <person name="Liachko I."/>
            <person name="Sullivan S."/>
            <person name="Sone E.D."/>
            <person name="Koren S."/>
            <person name="Silverstein K.A.T."/>
            <person name="Beckman K.B."/>
            <person name="Gohl D.M."/>
        </authorList>
    </citation>
    <scope>NUCLEOTIDE SEQUENCE</scope>
    <source>
        <strain evidence="1">Duluth1</strain>
        <tissue evidence="1">Whole animal</tissue>
    </source>
</reference>
<keyword evidence="2" id="KW-1185">Reference proteome</keyword>